<keyword evidence="2" id="KW-1185">Reference proteome</keyword>
<dbReference type="EMBL" id="JARKHS020028844">
    <property type="protein sequence ID" value="KAK8763933.1"/>
    <property type="molecule type" value="Genomic_DNA"/>
</dbReference>
<gene>
    <name evidence="1" type="ORF">V5799_033460</name>
</gene>
<name>A0AAQ4DN93_AMBAM</name>
<dbReference type="Gene3D" id="3.40.50.150">
    <property type="entry name" value="Vaccinia Virus protein VP39"/>
    <property type="match status" value="1"/>
</dbReference>
<dbReference type="Proteomes" id="UP001321473">
    <property type="component" value="Unassembled WGS sequence"/>
</dbReference>
<evidence type="ECO:0000313" key="1">
    <source>
        <dbReference type="EMBL" id="KAK8763933.1"/>
    </source>
</evidence>
<dbReference type="InterPro" id="IPR019410">
    <property type="entry name" value="Methyltransf_16"/>
</dbReference>
<dbReference type="Pfam" id="PF10294">
    <property type="entry name" value="Methyltransf_16"/>
    <property type="match status" value="1"/>
</dbReference>
<dbReference type="InterPro" id="IPR029063">
    <property type="entry name" value="SAM-dependent_MTases_sf"/>
</dbReference>
<sequence length="81" mass="9058">MLVEGGRFQESDWSALKDNIAPSQYDLILTSETIYSTSSYESLIAVLKKAIKRTGFVYPLLQQASVLCPFFTFLISQECGV</sequence>
<organism evidence="1 2">
    <name type="scientific">Amblyomma americanum</name>
    <name type="common">Lone star tick</name>
    <dbReference type="NCBI Taxonomy" id="6943"/>
    <lineage>
        <taxon>Eukaryota</taxon>
        <taxon>Metazoa</taxon>
        <taxon>Ecdysozoa</taxon>
        <taxon>Arthropoda</taxon>
        <taxon>Chelicerata</taxon>
        <taxon>Arachnida</taxon>
        <taxon>Acari</taxon>
        <taxon>Parasitiformes</taxon>
        <taxon>Ixodida</taxon>
        <taxon>Ixodoidea</taxon>
        <taxon>Ixodidae</taxon>
        <taxon>Amblyomminae</taxon>
        <taxon>Amblyomma</taxon>
    </lineage>
</organism>
<proteinExistence type="predicted"/>
<protein>
    <submittedName>
        <fullName evidence="1">Uncharacterized protein</fullName>
    </submittedName>
</protein>
<reference evidence="1 2" key="1">
    <citation type="journal article" date="2023" name="Arcadia Sci">
        <title>De novo assembly of a long-read Amblyomma americanum tick genome.</title>
        <authorList>
            <person name="Chou S."/>
            <person name="Poskanzer K.E."/>
            <person name="Rollins M."/>
            <person name="Thuy-Boun P.S."/>
        </authorList>
    </citation>
    <scope>NUCLEOTIDE SEQUENCE [LARGE SCALE GENOMIC DNA]</scope>
    <source>
        <strain evidence="1">F_SG_1</strain>
        <tissue evidence="1">Salivary glands</tissue>
    </source>
</reference>
<accession>A0AAQ4DN93</accession>
<comment type="caution">
    <text evidence="1">The sequence shown here is derived from an EMBL/GenBank/DDBJ whole genome shotgun (WGS) entry which is preliminary data.</text>
</comment>
<evidence type="ECO:0000313" key="2">
    <source>
        <dbReference type="Proteomes" id="UP001321473"/>
    </source>
</evidence>
<dbReference type="AlphaFoldDB" id="A0AAQ4DN93"/>